<evidence type="ECO:0000256" key="6">
    <source>
        <dbReference type="ARBA" id="ARBA00022691"/>
    </source>
</evidence>
<evidence type="ECO:0000313" key="8">
    <source>
        <dbReference type="EMBL" id="KIL98932.1"/>
    </source>
</evidence>
<comment type="similarity">
    <text evidence="2 7">Belongs to the methyltransferase superfamily. L-isoaspartyl/D-aspartyl protein methyltransferase family.</text>
</comment>
<keyword evidence="5 7" id="KW-0808">Transferase</keyword>
<organism evidence="8 9">
    <name type="scientific">Paramagnetospirillum magnetotacticum MS-1</name>
    <dbReference type="NCBI Taxonomy" id="272627"/>
    <lineage>
        <taxon>Bacteria</taxon>
        <taxon>Pseudomonadati</taxon>
        <taxon>Pseudomonadota</taxon>
        <taxon>Alphaproteobacteria</taxon>
        <taxon>Rhodospirillales</taxon>
        <taxon>Magnetospirillaceae</taxon>
        <taxon>Paramagnetospirillum</taxon>
    </lineage>
</organism>
<dbReference type="HAMAP" id="MF_00090">
    <property type="entry name" value="PIMT"/>
    <property type="match status" value="1"/>
</dbReference>
<dbReference type="SUPFAM" id="SSF53335">
    <property type="entry name" value="S-adenosyl-L-methionine-dependent methyltransferases"/>
    <property type="match status" value="1"/>
</dbReference>
<accession>A0A0C2UBR4</accession>
<dbReference type="GO" id="GO:0004719">
    <property type="term" value="F:protein-L-isoaspartate (D-aspartate) O-methyltransferase activity"/>
    <property type="evidence" value="ECO:0007669"/>
    <property type="project" value="UniProtKB-UniRule"/>
</dbReference>
<dbReference type="GO" id="GO:0005737">
    <property type="term" value="C:cytoplasm"/>
    <property type="evidence" value="ECO:0007669"/>
    <property type="project" value="UniProtKB-SubCell"/>
</dbReference>
<dbReference type="EMBL" id="JXSL01000027">
    <property type="protein sequence ID" value="KIL98932.1"/>
    <property type="molecule type" value="Genomic_DNA"/>
</dbReference>
<proteinExistence type="inferred from homology"/>
<dbReference type="PROSITE" id="PS01279">
    <property type="entry name" value="PCMT"/>
    <property type="match status" value="1"/>
</dbReference>
<dbReference type="InterPro" id="IPR000682">
    <property type="entry name" value="PCMT"/>
</dbReference>
<dbReference type="PANTHER" id="PTHR11579">
    <property type="entry name" value="PROTEIN-L-ISOASPARTATE O-METHYLTRANSFERASE"/>
    <property type="match status" value="1"/>
</dbReference>
<evidence type="ECO:0000256" key="4">
    <source>
        <dbReference type="ARBA" id="ARBA00022603"/>
    </source>
</evidence>
<dbReference type="Gene3D" id="3.40.50.150">
    <property type="entry name" value="Vaccinia Virus protein VP39"/>
    <property type="match status" value="1"/>
</dbReference>
<evidence type="ECO:0000256" key="5">
    <source>
        <dbReference type="ARBA" id="ARBA00022679"/>
    </source>
</evidence>
<dbReference type="InterPro" id="IPR029063">
    <property type="entry name" value="SAM-dependent_MTases_sf"/>
</dbReference>
<sequence>MRKAEPKVIRLLMELRRMGVVDTRVLSAIERIPRALFVAEPFLDQAYENTALPIGCAQTISQPLVVGLMSQALDVGERMKVLEVGTGSGYQAAVLAKLCRRLYSVERHKPLLAEAEARFKHLRIHNITCRAGDGSRGWPEQAPFDRIMVTAAAPDIPPALVDQLKPDGIMVLPLGDLGGVDQELVRITKTDRGIDIQPFLPVRFVPLVEGVPEE</sequence>
<comment type="caution">
    <text evidence="8">The sequence shown here is derived from an EMBL/GenBank/DDBJ whole genome shotgun (WGS) entry which is preliminary data.</text>
</comment>
<evidence type="ECO:0000256" key="7">
    <source>
        <dbReference type="HAMAP-Rule" id="MF_00090"/>
    </source>
</evidence>
<comment type="subcellular location">
    <subcellularLocation>
        <location evidence="1 7">Cytoplasm</location>
    </subcellularLocation>
</comment>
<keyword evidence="4 7" id="KW-0489">Methyltransferase</keyword>
<dbReference type="STRING" id="272627.CCC_02382"/>
<dbReference type="AlphaFoldDB" id="A0A0C2UBR4"/>
<dbReference type="OrthoDB" id="9810066at2"/>
<keyword evidence="9" id="KW-1185">Reference proteome</keyword>
<keyword evidence="3 7" id="KW-0963">Cytoplasm</keyword>
<evidence type="ECO:0000256" key="2">
    <source>
        <dbReference type="ARBA" id="ARBA00005369"/>
    </source>
</evidence>
<dbReference type="EC" id="2.1.1.77" evidence="7"/>
<dbReference type="GO" id="GO:0030091">
    <property type="term" value="P:protein repair"/>
    <property type="evidence" value="ECO:0007669"/>
    <property type="project" value="UniProtKB-UniRule"/>
</dbReference>
<evidence type="ECO:0000313" key="9">
    <source>
        <dbReference type="Proteomes" id="UP000031971"/>
    </source>
</evidence>
<dbReference type="Proteomes" id="UP000031971">
    <property type="component" value="Unassembled WGS sequence"/>
</dbReference>
<feature type="active site" evidence="7">
    <location>
        <position position="61"/>
    </location>
</feature>
<protein>
    <recommendedName>
        <fullName evidence="7">Protein-L-isoaspartate O-methyltransferase</fullName>
        <ecNumber evidence="7">2.1.1.77</ecNumber>
    </recommendedName>
    <alternativeName>
        <fullName evidence="7">L-isoaspartyl protein carboxyl methyltransferase</fullName>
    </alternativeName>
    <alternativeName>
        <fullName evidence="7">Protein L-isoaspartyl methyltransferase</fullName>
    </alternativeName>
    <alternativeName>
        <fullName evidence="7">Protein-beta-aspartate methyltransferase</fullName>
        <shortName evidence="7">PIMT</shortName>
    </alternativeName>
</protein>
<dbReference type="RefSeq" id="WP_041041252.1">
    <property type="nucleotide sequence ID" value="NZ_JXSL01000027.1"/>
</dbReference>
<comment type="catalytic activity">
    <reaction evidence="7">
        <text>[protein]-L-isoaspartate + S-adenosyl-L-methionine = [protein]-L-isoaspartate alpha-methyl ester + S-adenosyl-L-homocysteine</text>
        <dbReference type="Rhea" id="RHEA:12705"/>
        <dbReference type="Rhea" id="RHEA-COMP:12143"/>
        <dbReference type="Rhea" id="RHEA-COMP:12144"/>
        <dbReference type="ChEBI" id="CHEBI:57856"/>
        <dbReference type="ChEBI" id="CHEBI:59789"/>
        <dbReference type="ChEBI" id="CHEBI:90596"/>
        <dbReference type="ChEBI" id="CHEBI:90598"/>
        <dbReference type="EC" id="2.1.1.77"/>
    </reaction>
</comment>
<evidence type="ECO:0000256" key="1">
    <source>
        <dbReference type="ARBA" id="ARBA00004496"/>
    </source>
</evidence>
<dbReference type="CDD" id="cd02440">
    <property type="entry name" value="AdoMet_MTases"/>
    <property type="match status" value="1"/>
</dbReference>
<dbReference type="FunFam" id="3.40.50.150:FF:000010">
    <property type="entry name" value="Protein-L-isoaspartate O-methyltransferase"/>
    <property type="match status" value="1"/>
</dbReference>
<name>A0A0C2UBR4_PARME</name>
<dbReference type="PANTHER" id="PTHR11579:SF0">
    <property type="entry name" value="PROTEIN-L-ISOASPARTATE(D-ASPARTATE) O-METHYLTRANSFERASE"/>
    <property type="match status" value="1"/>
</dbReference>
<dbReference type="NCBIfam" id="TIGR00080">
    <property type="entry name" value="pimt"/>
    <property type="match status" value="1"/>
</dbReference>
<keyword evidence="6 7" id="KW-0949">S-adenosyl-L-methionine</keyword>
<dbReference type="NCBIfam" id="NF001453">
    <property type="entry name" value="PRK00312.1"/>
    <property type="match status" value="1"/>
</dbReference>
<comment type="function">
    <text evidence="7">Catalyzes the methyl esterification of L-isoaspartyl residues in peptides and proteins that result from spontaneous decomposition of normal L-aspartyl and L-asparaginyl residues. It plays a role in the repair and/or degradation of damaged proteins.</text>
</comment>
<gene>
    <name evidence="7" type="primary">pcm</name>
    <name evidence="8" type="ORF">CCC_02382</name>
</gene>
<evidence type="ECO:0000256" key="3">
    <source>
        <dbReference type="ARBA" id="ARBA00022490"/>
    </source>
</evidence>
<reference evidence="8 9" key="1">
    <citation type="submission" date="2015-01" db="EMBL/GenBank/DDBJ databases">
        <title>Genome Sequence of Magnetospirillum magnetotacticum Strain MS-1.</title>
        <authorList>
            <person name="Marinov G.K."/>
            <person name="Smalley M.D."/>
            <person name="DeSalvo G."/>
        </authorList>
    </citation>
    <scope>NUCLEOTIDE SEQUENCE [LARGE SCALE GENOMIC DNA]</scope>
    <source>
        <strain evidence="8 9">MS-1</strain>
    </source>
</reference>
<dbReference type="GO" id="GO:0032259">
    <property type="term" value="P:methylation"/>
    <property type="evidence" value="ECO:0007669"/>
    <property type="project" value="UniProtKB-KW"/>
</dbReference>
<dbReference type="Pfam" id="PF01135">
    <property type="entry name" value="PCMT"/>
    <property type="match status" value="1"/>
</dbReference>